<feature type="chain" id="PRO_5043646000" description="SHOCT domain-containing protein" evidence="1">
    <location>
        <begin position="27"/>
        <end position="88"/>
    </location>
</feature>
<feature type="signal peptide" evidence="1">
    <location>
        <begin position="1"/>
        <end position="26"/>
    </location>
</feature>
<name>A0AAX3EF35_PAEUR</name>
<evidence type="ECO:0008006" key="4">
    <source>
        <dbReference type="Google" id="ProtNLM"/>
    </source>
</evidence>
<gene>
    <name evidence="2" type="ORF">NL394_16450</name>
</gene>
<dbReference type="RefSeq" id="WP_021472321.1">
    <property type="nucleotide sequence ID" value="NZ_BDMH01000023.1"/>
</dbReference>
<evidence type="ECO:0000256" key="1">
    <source>
        <dbReference type="SAM" id="SignalP"/>
    </source>
</evidence>
<dbReference type="AlphaFoldDB" id="A0AAX3EF35"/>
<evidence type="ECO:0000313" key="2">
    <source>
        <dbReference type="EMBL" id="UYV96625.1"/>
    </source>
</evidence>
<organism evidence="2 3">
    <name type="scientific">Paenarthrobacter ureafaciens</name>
    <dbReference type="NCBI Taxonomy" id="37931"/>
    <lineage>
        <taxon>Bacteria</taxon>
        <taxon>Bacillati</taxon>
        <taxon>Actinomycetota</taxon>
        <taxon>Actinomycetes</taxon>
        <taxon>Micrococcales</taxon>
        <taxon>Micrococcaceae</taxon>
        <taxon>Paenarthrobacter</taxon>
    </lineage>
</organism>
<accession>A0AAX3EF35</accession>
<keyword evidence="1" id="KW-0732">Signal</keyword>
<protein>
    <recommendedName>
        <fullName evidence="4">SHOCT domain-containing protein</fullName>
    </recommendedName>
</protein>
<dbReference type="EMBL" id="CP101185">
    <property type="protein sequence ID" value="UYV96625.1"/>
    <property type="molecule type" value="Genomic_DNA"/>
</dbReference>
<dbReference type="Proteomes" id="UP001163293">
    <property type="component" value="Chromosome"/>
</dbReference>
<sequence>MNSKAVHYVSKSASAAAGSIGTAAVAAASAVAAAAVAASIVLSPVPDATARMDGVRADLQKAVELNQITAEQAARFEAKLAGRILGEA</sequence>
<dbReference type="GeneID" id="79883900"/>
<keyword evidence="3" id="KW-1185">Reference proteome</keyword>
<reference evidence="2" key="1">
    <citation type="submission" date="2022-07" db="EMBL/GenBank/DDBJ databases">
        <authorList>
            <person name="Wu T."/>
        </authorList>
    </citation>
    <scope>NUCLEOTIDE SEQUENCE</scope>
    <source>
        <strain evidence="2">SD-1</strain>
    </source>
</reference>
<evidence type="ECO:0000313" key="3">
    <source>
        <dbReference type="Proteomes" id="UP001163293"/>
    </source>
</evidence>
<proteinExistence type="predicted"/>